<evidence type="ECO:0000256" key="7">
    <source>
        <dbReference type="ARBA" id="ARBA00023002"/>
    </source>
</evidence>
<evidence type="ECO:0000256" key="1">
    <source>
        <dbReference type="ARBA" id="ARBA00022552"/>
    </source>
</evidence>
<dbReference type="GO" id="GO:0008615">
    <property type="term" value="P:pyridoxine biosynthetic process"/>
    <property type="evidence" value="ECO:0007669"/>
    <property type="project" value="TreeGrafter"/>
</dbReference>
<evidence type="ECO:0000256" key="2">
    <source>
        <dbReference type="ARBA" id="ARBA00022603"/>
    </source>
</evidence>
<dbReference type="GO" id="GO:0050570">
    <property type="term" value="F:4-hydroxythreonine-4-phosphate dehydrogenase activity"/>
    <property type="evidence" value="ECO:0007669"/>
    <property type="project" value="TreeGrafter"/>
</dbReference>
<comment type="caution">
    <text evidence="11">The sequence shown here is derived from an EMBL/GenBank/DDBJ whole genome shotgun (WGS) entry which is preliminary data.</text>
</comment>
<dbReference type="EC" id="2.1.1.-" evidence="11"/>
<dbReference type="InterPro" id="IPR020596">
    <property type="entry name" value="rRNA_Ade_Mease_Trfase_CS"/>
</dbReference>
<evidence type="ECO:0000256" key="8">
    <source>
        <dbReference type="ARBA" id="ARBA00023027"/>
    </source>
</evidence>
<dbReference type="InterPro" id="IPR020598">
    <property type="entry name" value="rRNA_Ade_methylase_Trfase_N"/>
</dbReference>
<evidence type="ECO:0000313" key="11">
    <source>
        <dbReference type="EMBL" id="EQD62524.1"/>
    </source>
</evidence>
<dbReference type="SUPFAM" id="SSF53659">
    <property type="entry name" value="Isocitrate/Isopropylmalate dehydrogenase-like"/>
    <property type="match status" value="1"/>
</dbReference>
<evidence type="ECO:0000256" key="3">
    <source>
        <dbReference type="ARBA" id="ARBA00022679"/>
    </source>
</evidence>
<feature type="domain" description="Ribosomal RNA adenine methylase transferase N-terminal" evidence="10">
    <location>
        <begin position="352"/>
        <end position="523"/>
    </location>
</feature>
<dbReference type="GO" id="GO:0042823">
    <property type="term" value="P:pyridoxal phosphate biosynthetic process"/>
    <property type="evidence" value="ECO:0007669"/>
    <property type="project" value="TreeGrafter"/>
</dbReference>
<keyword evidence="1" id="KW-0698">rRNA processing</keyword>
<dbReference type="Gene3D" id="3.40.718.10">
    <property type="entry name" value="Isopropylmalate Dehydrogenase"/>
    <property type="match status" value="1"/>
</dbReference>
<accession>T1CAC7</accession>
<dbReference type="GO" id="GO:0000179">
    <property type="term" value="F:rRNA (adenine-N6,N6-)-dimethyltransferase activity"/>
    <property type="evidence" value="ECO:0007669"/>
    <property type="project" value="InterPro"/>
</dbReference>
<keyword evidence="6" id="KW-0694">RNA-binding</keyword>
<keyword evidence="2 11" id="KW-0489">Methyltransferase</keyword>
<dbReference type="PROSITE" id="PS01131">
    <property type="entry name" value="RRNA_A_DIMETH"/>
    <property type="match status" value="1"/>
</dbReference>
<dbReference type="PANTHER" id="PTHR30004:SF5">
    <property type="entry name" value="4-HYDROXYTHREONINE-4-PHOSPHATE DEHYDROGENASE"/>
    <property type="match status" value="1"/>
</dbReference>
<evidence type="ECO:0000256" key="4">
    <source>
        <dbReference type="ARBA" id="ARBA00022691"/>
    </source>
</evidence>
<reference evidence="11" key="2">
    <citation type="journal article" date="2014" name="ISME J.">
        <title>Microbial stratification in low pH oxic and suboxic macroscopic growths along an acid mine drainage.</title>
        <authorList>
            <person name="Mendez-Garcia C."/>
            <person name="Mesa V."/>
            <person name="Sprenger R.R."/>
            <person name="Richter M."/>
            <person name="Diez M.S."/>
            <person name="Solano J."/>
            <person name="Bargiela R."/>
            <person name="Golyshina O.V."/>
            <person name="Manteca A."/>
            <person name="Ramos J.L."/>
            <person name="Gallego J.R."/>
            <person name="Llorente I."/>
            <person name="Martins Dos Santos V.A."/>
            <person name="Jensen O.N."/>
            <person name="Pelaez A.I."/>
            <person name="Sanchez J."/>
            <person name="Ferrer M."/>
        </authorList>
    </citation>
    <scope>NUCLEOTIDE SEQUENCE</scope>
</reference>
<dbReference type="AlphaFoldDB" id="T1CAC7"/>
<dbReference type="PANTHER" id="PTHR30004">
    <property type="entry name" value="4-HYDROXYTHREONINE-4-PHOSPHATE DEHYDROGENASE"/>
    <property type="match status" value="1"/>
</dbReference>
<dbReference type="InterPro" id="IPR005255">
    <property type="entry name" value="PdxA_fam"/>
</dbReference>
<dbReference type="Pfam" id="PF00398">
    <property type="entry name" value="RrnaAD"/>
    <property type="match status" value="1"/>
</dbReference>
<dbReference type="Gene3D" id="1.10.8.100">
    <property type="entry name" value="Ribosomal RNA adenine dimethylase-like, domain 2"/>
    <property type="match status" value="1"/>
</dbReference>
<dbReference type="EMBL" id="AUZY01004592">
    <property type="protein sequence ID" value="EQD62524.1"/>
    <property type="molecule type" value="Genomic_DNA"/>
</dbReference>
<dbReference type="HAMAP" id="MF_00607">
    <property type="entry name" value="16SrRNA_methyltr_A"/>
    <property type="match status" value="1"/>
</dbReference>
<name>T1CAC7_9ZZZZ</name>
<evidence type="ECO:0000259" key="10">
    <source>
        <dbReference type="SMART" id="SM00650"/>
    </source>
</evidence>
<dbReference type="Gene3D" id="3.40.50.150">
    <property type="entry name" value="Vaccinia Virus protein VP39"/>
    <property type="match status" value="1"/>
</dbReference>
<dbReference type="SMART" id="SM00650">
    <property type="entry name" value="rADc"/>
    <property type="match status" value="1"/>
</dbReference>
<evidence type="ECO:0000256" key="6">
    <source>
        <dbReference type="ARBA" id="ARBA00022884"/>
    </source>
</evidence>
<keyword evidence="3 11" id="KW-0808">Transferase</keyword>
<dbReference type="GO" id="GO:0051287">
    <property type="term" value="F:NAD binding"/>
    <property type="evidence" value="ECO:0007669"/>
    <property type="project" value="InterPro"/>
</dbReference>
<evidence type="ECO:0000256" key="5">
    <source>
        <dbReference type="ARBA" id="ARBA00022723"/>
    </source>
</evidence>
<dbReference type="FunFam" id="1.10.8.100:FF:000001">
    <property type="entry name" value="Ribosomal RNA small subunit methyltransferase A"/>
    <property type="match status" value="1"/>
</dbReference>
<dbReference type="InterPro" id="IPR023165">
    <property type="entry name" value="rRNA_Ade_diMease-like_C"/>
</dbReference>
<dbReference type="GO" id="GO:0046872">
    <property type="term" value="F:metal ion binding"/>
    <property type="evidence" value="ECO:0007669"/>
    <property type="project" value="UniProtKB-KW"/>
</dbReference>
<reference evidence="11" key="1">
    <citation type="submission" date="2013-08" db="EMBL/GenBank/DDBJ databases">
        <authorList>
            <person name="Mendez C."/>
            <person name="Richter M."/>
            <person name="Ferrer M."/>
            <person name="Sanchez J."/>
        </authorList>
    </citation>
    <scope>NUCLEOTIDE SEQUENCE</scope>
</reference>
<dbReference type="InterPro" id="IPR011530">
    <property type="entry name" value="rRNA_adenine_dimethylase"/>
</dbReference>
<organism evidence="11">
    <name type="scientific">mine drainage metagenome</name>
    <dbReference type="NCBI Taxonomy" id="410659"/>
    <lineage>
        <taxon>unclassified sequences</taxon>
        <taxon>metagenomes</taxon>
        <taxon>ecological metagenomes</taxon>
    </lineage>
</organism>
<dbReference type="SUPFAM" id="SSF53335">
    <property type="entry name" value="S-adenosyl-L-methionine-dependent methyltransferases"/>
    <property type="match status" value="1"/>
</dbReference>
<dbReference type="PROSITE" id="PS51689">
    <property type="entry name" value="SAM_RNA_A_N6_MT"/>
    <property type="match status" value="1"/>
</dbReference>
<dbReference type="InterPro" id="IPR029063">
    <property type="entry name" value="SAM-dependent_MTases_sf"/>
</dbReference>
<keyword evidence="5" id="KW-0479">Metal-binding</keyword>
<keyword evidence="7" id="KW-0560">Oxidoreductase</keyword>
<sequence>MHAALPRLLLTPGEPAGIGPELAVRLAHTDMAADLVACADPDLLRRAATRLGLPLHLSDADDQALGARARGRLRVLPVALAQPETPGHLDVRNAAYVLETLARASDACRAGHYAALVTGPVHKGIINDAGIPFTGHTEFFAARAAADVLMLLAGPHLRIALATTHLPLAAVPAAITPERLRRVLGVLWRGLQRDFGMPAPRIAVLGLNPHAGENGHLGREEIDIIIPTLDALRGAGMHLLGPLPADTAFAPAARARLRCGTGHVPRSGAAGAQGRSIRHRRQYHPGLALRTHLGRPRHRAGHRRPQSRRGQQPAQRRAHGAATVRAPCAGRMSGAARPKKHIGQHFLHDRDIIERIVAAVAPQPGDALLEIGPGEGVLTLPLLRAVGALTAIELDLDLLEPLRARAAEVGTLRLLHADVLKVDLGMLAPARPLRIVGNLPYYISSPILFHCLAYATHIRDMHFMLQQEVVERMAAAPGGKDYGRLSVMLQLACTVEPLLQVSAGAFRPPPRVESAVVRLTPLAREALPQVAPAALEQVVRAAFGQRRKTLGNALRGVLDADAIRVCGIDPRLRAERLAPADFVRLAQQSVAVRAASVL</sequence>
<dbReference type="GO" id="GO:0003723">
    <property type="term" value="F:RNA binding"/>
    <property type="evidence" value="ECO:0007669"/>
    <property type="project" value="UniProtKB-KW"/>
</dbReference>
<keyword evidence="8" id="KW-0520">NAD</keyword>
<dbReference type="InterPro" id="IPR001737">
    <property type="entry name" value="KsgA/Erm"/>
</dbReference>
<evidence type="ECO:0000256" key="9">
    <source>
        <dbReference type="SAM" id="MobiDB-lite"/>
    </source>
</evidence>
<feature type="compositionally biased region" description="Basic residues" evidence="9">
    <location>
        <begin position="292"/>
        <end position="307"/>
    </location>
</feature>
<dbReference type="Pfam" id="PF04166">
    <property type="entry name" value="PdxA"/>
    <property type="match status" value="1"/>
</dbReference>
<protein>
    <submittedName>
        <fullName evidence="11">rRNA adenine dimethylase</fullName>
        <ecNumber evidence="11">2.1.1.-</ecNumber>
    </submittedName>
</protein>
<proteinExistence type="inferred from homology"/>
<feature type="region of interest" description="Disordered" evidence="9">
    <location>
        <begin position="292"/>
        <end position="324"/>
    </location>
</feature>
<keyword evidence="4" id="KW-0949">S-adenosyl-L-methionine</keyword>
<gene>
    <name evidence="11" type="ORF">B1B_07214</name>
</gene>
<dbReference type="NCBIfam" id="TIGR00755">
    <property type="entry name" value="ksgA"/>
    <property type="match status" value="1"/>
</dbReference>